<feature type="domain" description="Homologous-pairing protein 2 winged helix" evidence="7">
    <location>
        <begin position="39"/>
        <end position="106"/>
    </location>
</feature>
<evidence type="ECO:0000256" key="6">
    <source>
        <dbReference type="SAM" id="MobiDB-lite"/>
    </source>
</evidence>
<dbReference type="PANTHER" id="PTHR15938">
    <property type="entry name" value="TBP-1 INTERACTING PROTEIN"/>
    <property type="match status" value="1"/>
</dbReference>
<dbReference type="GO" id="GO:0010774">
    <property type="term" value="P:meiotic strand invasion involved in reciprocal meiotic recombination"/>
    <property type="evidence" value="ECO:0007669"/>
    <property type="project" value="TreeGrafter"/>
</dbReference>
<evidence type="ECO:0000259" key="7">
    <source>
        <dbReference type="Pfam" id="PF07106"/>
    </source>
</evidence>
<keyword evidence="3" id="KW-0233">DNA recombination</keyword>
<dbReference type="Pfam" id="PF07106">
    <property type="entry name" value="WHD_TBPIP"/>
    <property type="match status" value="1"/>
</dbReference>
<comment type="subcellular location">
    <subcellularLocation>
        <location evidence="1">Nucleus</location>
    </subcellularLocation>
</comment>
<proteinExistence type="inferred from homology"/>
<reference evidence="8 9" key="1">
    <citation type="submission" date="2020-04" db="EMBL/GenBank/DDBJ databases">
        <title>Perkinsus olseni comparative genomics.</title>
        <authorList>
            <person name="Bogema D.R."/>
        </authorList>
    </citation>
    <scope>NUCLEOTIDE SEQUENCE [LARGE SCALE GENOMIC DNA]</scope>
    <source>
        <strain evidence="8">ATCC PRA-205</strain>
    </source>
</reference>
<feature type="region of interest" description="Disordered" evidence="6">
    <location>
        <begin position="1"/>
        <end position="44"/>
    </location>
</feature>
<dbReference type="Gene3D" id="1.10.10.10">
    <property type="entry name" value="Winged helix-like DNA-binding domain superfamily/Winged helix DNA-binding domain"/>
    <property type="match status" value="1"/>
</dbReference>
<evidence type="ECO:0000256" key="2">
    <source>
        <dbReference type="ARBA" id="ARBA00007922"/>
    </source>
</evidence>
<dbReference type="GO" id="GO:0120231">
    <property type="term" value="C:DNA recombinase auxiliary factor complex"/>
    <property type="evidence" value="ECO:0007669"/>
    <property type="project" value="TreeGrafter"/>
</dbReference>
<protein>
    <submittedName>
        <fullName evidence="8">PSMC3 interacting protein</fullName>
    </submittedName>
</protein>
<dbReference type="GO" id="GO:0007129">
    <property type="term" value="P:homologous chromosome pairing at meiosis"/>
    <property type="evidence" value="ECO:0007669"/>
    <property type="project" value="TreeGrafter"/>
</dbReference>
<dbReference type="GO" id="GO:0120230">
    <property type="term" value="F:recombinase activator activity"/>
    <property type="evidence" value="ECO:0007669"/>
    <property type="project" value="TreeGrafter"/>
</dbReference>
<keyword evidence="4" id="KW-0539">Nucleus</keyword>
<dbReference type="GO" id="GO:0000709">
    <property type="term" value="P:meiotic joint molecule formation"/>
    <property type="evidence" value="ECO:0007669"/>
    <property type="project" value="TreeGrafter"/>
</dbReference>
<evidence type="ECO:0000256" key="1">
    <source>
        <dbReference type="ARBA" id="ARBA00004123"/>
    </source>
</evidence>
<comment type="similarity">
    <text evidence="2">Belongs to the HOP2 family.</text>
</comment>
<accession>A0A7J6TH38</accession>
<dbReference type="GO" id="GO:0000794">
    <property type="term" value="C:condensed nuclear chromosome"/>
    <property type="evidence" value="ECO:0007669"/>
    <property type="project" value="TreeGrafter"/>
</dbReference>
<evidence type="ECO:0000256" key="3">
    <source>
        <dbReference type="ARBA" id="ARBA00023172"/>
    </source>
</evidence>
<evidence type="ECO:0000313" key="9">
    <source>
        <dbReference type="Proteomes" id="UP000574390"/>
    </source>
</evidence>
<evidence type="ECO:0000256" key="4">
    <source>
        <dbReference type="ARBA" id="ARBA00023242"/>
    </source>
</evidence>
<evidence type="ECO:0000313" key="8">
    <source>
        <dbReference type="EMBL" id="KAF4744614.1"/>
    </source>
</evidence>
<dbReference type="AlphaFoldDB" id="A0A7J6TH38"/>
<dbReference type="PANTHER" id="PTHR15938:SF0">
    <property type="entry name" value="HOMOLOGOUS-PAIRING PROTEIN 2 HOMOLOG"/>
    <property type="match status" value="1"/>
</dbReference>
<dbReference type="EMBL" id="JABANM010007221">
    <property type="protein sequence ID" value="KAF4744614.1"/>
    <property type="molecule type" value="Genomic_DNA"/>
</dbReference>
<comment type="caution">
    <text evidence="8">The sequence shown here is derived from an EMBL/GenBank/DDBJ whole genome shotgun (WGS) entry which is preliminary data.</text>
</comment>
<sequence length="239" mass="26110">MCVVPASTKKTVKAKGKPKKKAAPKSKGSTEGSKAQGREAETKIATYMKEQNRPYSAQNVFDNLHSVVPKAQVQNLMEKLSKEPGSEGEPPLVMKEYGAQKVFLCNQSLFGDCSPESVLQLNADVAEVEKKLPAVRAALGKVTAEISQLRSQGELEGKVMSSRKRVREMEERVDVIRKEREKAGVSDLGHKLAEAQTKSSLIVSWLLEAIHALSMGGQLLVAFLDTATCTTPWRSAEGW</sequence>
<dbReference type="GO" id="GO:0003690">
    <property type="term" value="F:double-stranded DNA binding"/>
    <property type="evidence" value="ECO:0007669"/>
    <property type="project" value="TreeGrafter"/>
</dbReference>
<gene>
    <name evidence="8" type="primary">PSMC3IP_1</name>
    <name evidence="8" type="ORF">FOZ62_012042</name>
</gene>
<name>A0A7J6TH38_PEROL</name>
<feature type="compositionally biased region" description="Basic residues" evidence="6">
    <location>
        <begin position="10"/>
        <end position="24"/>
    </location>
</feature>
<dbReference type="InterPro" id="IPR036388">
    <property type="entry name" value="WH-like_DNA-bd_sf"/>
</dbReference>
<organism evidence="8 9">
    <name type="scientific">Perkinsus olseni</name>
    <name type="common">Perkinsus atlanticus</name>
    <dbReference type="NCBI Taxonomy" id="32597"/>
    <lineage>
        <taxon>Eukaryota</taxon>
        <taxon>Sar</taxon>
        <taxon>Alveolata</taxon>
        <taxon>Perkinsozoa</taxon>
        <taxon>Perkinsea</taxon>
        <taxon>Perkinsida</taxon>
        <taxon>Perkinsidae</taxon>
        <taxon>Perkinsus</taxon>
    </lineage>
</organism>
<evidence type="ECO:0000256" key="5">
    <source>
        <dbReference type="ARBA" id="ARBA00023254"/>
    </source>
</evidence>
<keyword evidence="5" id="KW-0469">Meiosis</keyword>
<dbReference type="Proteomes" id="UP000574390">
    <property type="component" value="Unassembled WGS sequence"/>
</dbReference>
<dbReference type="InterPro" id="IPR010776">
    <property type="entry name" value="Hop2_WH_dom"/>
</dbReference>